<dbReference type="GO" id="GO:0004594">
    <property type="term" value="F:pantothenate kinase activity"/>
    <property type="evidence" value="ECO:0007669"/>
    <property type="project" value="UniProtKB-EC"/>
</dbReference>
<keyword evidence="2" id="KW-0418">Kinase</keyword>
<dbReference type="Pfam" id="PF00485">
    <property type="entry name" value="PRK"/>
    <property type="match status" value="1"/>
</dbReference>
<evidence type="ECO:0000313" key="3">
    <source>
        <dbReference type="Proteomes" id="UP000048949"/>
    </source>
</evidence>
<dbReference type="AlphaFoldDB" id="A0A0U1NMF8"/>
<dbReference type="EC" id="2.7.1.33" evidence="2"/>
<dbReference type="NCBIfam" id="NF006746">
    <property type="entry name" value="PRK09270.1-5"/>
    <property type="match status" value="1"/>
</dbReference>
<evidence type="ECO:0000259" key="1">
    <source>
        <dbReference type="Pfam" id="PF00485"/>
    </source>
</evidence>
<reference evidence="2 3" key="1">
    <citation type="submission" date="2015-04" db="EMBL/GenBank/DDBJ databases">
        <authorList>
            <person name="Syromyatnikov M.Y."/>
            <person name="Popov V.N."/>
        </authorList>
    </citation>
    <scope>NUCLEOTIDE SEQUENCE [LARGE SCALE GENOMIC DNA]</scope>
    <source>
        <strain evidence="2 3">CECT 5292</strain>
    </source>
</reference>
<dbReference type="RefSeq" id="WP_074842139.1">
    <property type="nucleotide sequence ID" value="NZ_CBFHGK010000016.1"/>
</dbReference>
<dbReference type="Gene3D" id="3.40.50.300">
    <property type="entry name" value="P-loop containing nucleotide triphosphate hydrolases"/>
    <property type="match status" value="1"/>
</dbReference>
<evidence type="ECO:0000313" key="2">
    <source>
        <dbReference type="EMBL" id="CRK75897.1"/>
    </source>
</evidence>
<keyword evidence="3" id="KW-1185">Reference proteome</keyword>
<dbReference type="InterPro" id="IPR006083">
    <property type="entry name" value="PRK/URK"/>
</dbReference>
<dbReference type="PANTHER" id="PTHR10285">
    <property type="entry name" value="URIDINE KINASE"/>
    <property type="match status" value="1"/>
</dbReference>
<dbReference type="InterPro" id="IPR027417">
    <property type="entry name" value="P-loop_NTPase"/>
</dbReference>
<proteinExistence type="predicted"/>
<protein>
    <submittedName>
        <fullName evidence="2">Pantothenate kinase</fullName>
        <ecNumber evidence="2">2.7.1.33</ecNumber>
    </submittedName>
</protein>
<sequence length="208" mass="22560">MDKTADYFAEIVTRRATGLIGSRKIIAISGPPASGKSTVAEAVVASLTAMEKTATLVPMDGFHLDNAVLERSGNLARKGAPETFDADGFVHLVSRIANGTGTVYAPVFDRSRDLAVAGAQLIPKHAEFVIVEGNYLMLNAAPWDQLRQFWTLSVAISAQMDVLEQRLMERWADYGIAPDEARAKVQGNDLRNARMVLQNSAPSDLMLN</sequence>
<gene>
    <name evidence="2" type="primary">coaA</name>
    <name evidence="2" type="ORF">NIG5292_01953</name>
</gene>
<dbReference type="OrthoDB" id="1550976at2"/>
<name>A0A0U1NMF8_9RHOB</name>
<feature type="domain" description="Phosphoribulokinase/uridine kinase" evidence="1">
    <location>
        <begin position="25"/>
        <end position="166"/>
    </location>
</feature>
<accession>A0A0U1NMF8</accession>
<dbReference type="EMBL" id="CVQV01000010">
    <property type="protein sequence ID" value="CRK75897.1"/>
    <property type="molecule type" value="Genomic_DNA"/>
</dbReference>
<dbReference type="STRING" id="282199.GCA_001049735_01952"/>
<keyword evidence="2" id="KW-0808">Transferase</keyword>
<dbReference type="GO" id="GO:0005524">
    <property type="term" value="F:ATP binding"/>
    <property type="evidence" value="ECO:0007669"/>
    <property type="project" value="InterPro"/>
</dbReference>
<organism evidence="2 3">
    <name type="scientific">Nereida ignava</name>
    <dbReference type="NCBI Taxonomy" id="282199"/>
    <lineage>
        <taxon>Bacteria</taxon>
        <taxon>Pseudomonadati</taxon>
        <taxon>Pseudomonadota</taxon>
        <taxon>Alphaproteobacteria</taxon>
        <taxon>Rhodobacterales</taxon>
        <taxon>Roseobacteraceae</taxon>
        <taxon>Nereida</taxon>
    </lineage>
</organism>
<dbReference type="Proteomes" id="UP000048949">
    <property type="component" value="Unassembled WGS sequence"/>
</dbReference>
<dbReference type="SUPFAM" id="SSF52540">
    <property type="entry name" value="P-loop containing nucleoside triphosphate hydrolases"/>
    <property type="match status" value="1"/>
</dbReference>